<feature type="region of interest" description="Disordered" evidence="1">
    <location>
        <begin position="611"/>
        <end position="703"/>
    </location>
</feature>
<organism evidence="2 3">
    <name type="scientific">Cafeteria roenbergensis</name>
    <name type="common">Marine flagellate</name>
    <dbReference type="NCBI Taxonomy" id="33653"/>
    <lineage>
        <taxon>Eukaryota</taxon>
        <taxon>Sar</taxon>
        <taxon>Stramenopiles</taxon>
        <taxon>Bigyra</taxon>
        <taxon>Opalozoa</taxon>
        <taxon>Bicosoecida</taxon>
        <taxon>Cafeteriaceae</taxon>
        <taxon>Cafeteria</taxon>
    </lineage>
</organism>
<protein>
    <submittedName>
        <fullName evidence="2">Uncharacterized protein</fullName>
    </submittedName>
</protein>
<feature type="region of interest" description="Disordered" evidence="1">
    <location>
        <begin position="504"/>
        <end position="581"/>
    </location>
</feature>
<dbReference type="EMBL" id="VLTO01000011">
    <property type="protein sequence ID" value="KAA0175878.1"/>
    <property type="molecule type" value="Genomic_DNA"/>
</dbReference>
<feature type="region of interest" description="Disordered" evidence="1">
    <location>
        <begin position="1"/>
        <end position="21"/>
    </location>
</feature>
<feature type="compositionally biased region" description="Basic and acidic residues" evidence="1">
    <location>
        <begin position="8"/>
        <end position="19"/>
    </location>
</feature>
<accession>A0A5A8EF38</accession>
<evidence type="ECO:0000313" key="3">
    <source>
        <dbReference type="Proteomes" id="UP000322899"/>
    </source>
</evidence>
<comment type="caution">
    <text evidence="2">The sequence shown here is derived from an EMBL/GenBank/DDBJ whole genome shotgun (WGS) entry which is preliminary data.</text>
</comment>
<dbReference type="OrthoDB" id="10392660at2759"/>
<proteinExistence type="predicted"/>
<evidence type="ECO:0000256" key="1">
    <source>
        <dbReference type="SAM" id="MobiDB-lite"/>
    </source>
</evidence>
<feature type="compositionally biased region" description="Low complexity" evidence="1">
    <location>
        <begin position="563"/>
        <end position="572"/>
    </location>
</feature>
<name>A0A5A8EF38_CAFRO</name>
<dbReference type="AlphaFoldDB" id="A0A5A8EF38"/>
<evidence type="ECO:0000313" key="2">
    <source>
        <dbReference type="EMBL" id="KAA0175878.1"/>
    </source>
</evidence>
<feature type="compositionally biased region" description="Basic and acidic residues" evidence="1">
    <location>
        <begin position="504"/>
        <end position="516"/>
    </location>
</feature>
<feature type="region of interest" description="Disordered" evidence="1">
    <location>
        <begin position="133"/>
        <end position="154"/>
    </location>
</feature>
<gene>
    <name evidence="2" type="ORF">FNF27_02599</name>
</gene>
<feature type="compositionally biased region" description="Gly residues" evidence="1">
    <location>
        <begin position="613"/>
        <end position="623"/>
    </location>
</feature>
<dbReference type="Proteomes" id="UP000322899">
    <property type="component" value="Unassembled WGS sequence"/>
</dbReference>
<sequence length="703" mass="73315">MFVPPEEAAIRERQRKERVMTPSVAENPTRAMMMDMSKAARERNARRAVDSRKGMPGEEIRVTGFRSLLPVLRRAMVRLHPDAAAGRVGGSGGAAAREAAEESLRSLLRGMAALEILAAEPAGTVAELADSLKRRKDAQPEEGQTLRGEAARGTSLLGPQTVSVTIPADRARSEPVTVTLEVSAGLVAATKRSEEAAIAAAKAGRKPVTAVISAAASDADADGGSAGAGDAGSLAPAGGGDSELLLSPAVVEGAALPAPGVRARWLRAAQRFVTSLATALQLGPSVAPALRMSSPVKRLLAAPLASGTGGGGTVGDMAAERVPGAAAVGLEARRRNRLSPIEQMLQTTDNRPAQSLGKVYPNPRQPLDQMPLTPRERMDEVVQRLTSPDRLSSAFVGDANFAAGTRTLTAVLYTYFEALQLADPFWALARVVIGAGYAWEPRTLTVYLPWSMHSREAGAFLRDLAPTLLARARAASKDDLRAGRLRGDVDKAEAELRTELRRQEHARARRERERSAGRASPWAGEWEGAGSAAEDAADRARRHRAETGSATGGDGDDAEAAEAEAAAAAAAAGRHEEEDGFAEAAGHGLEGAGDVDEGEESDADRAAAFAQAAGGGGGAGRGASAGTKGALDDDGEADEGWGQPAPGWGDAASGWGRGEGLSARILSTLAAKQEQASRRKRRRPARGSGEVRHAAQAHEWYRV</sequence>
<reference evidence="2 3" key="1">
    <citation type="submission" date="2019-07" db="EMBL/GenBank/DDBJ databases">
        <title>Genomes of Cafeteria roenbergensis.</title>
        <authorList>
            <person name="Fischer M.G."/>
            <person name="Hackl T."/>
            <person name="Roman M."/>
        </authorList>
    </citation>
    <scope>NUCLEOTIDE SEQUENCE [LARGE SCALE GENOMIC DNA]</scope>
    <source>
        <strain evidence="2 3">E4-10P</strain>
    </source>
</reference>
<feature type="compositionally biased region" description="Low complexity" evidence="1">
    <location>
        <begin position="517"/>
        <end position="534"/>
    </location>
</feature>